<keyword evidence="3" id="KW-1185">Reference proteome</keyword>
<dbReference type="GeneID" id="98915899"/>
<evidence type="ECO:0000256" key="1">
    <source>
        <dbReference type="SAM" id="Phobius"/>
    </source>
</evidence>
<feature type="transmembrane region" description="Helical" evidence="1">
    <location>
        <begin position="144"/>
        <end position="164"/>
    </location>
</feature>
<feature type="transmembrane region" description="Helical" evidence="1">
    <location>
        <begin position="56"/>
        <end position="74"/>
    </location>
</feature>
<feature type="transmembrane region" description="Helical" evidence="1">
    <location>
        <begin position="6"/>
        <end position="22"/>
    </location>
</feature>
<protein>
    <recommendedName>
        <fullName evidence="4">Membrane protein YdfK</fullName>
    </recommendedName>
</protein>
<proteinExistence type="predicted"/>
<name>A0A4R3YWL6_9FIRM</name>
<dbReference type="EMBL" id="SMCQ01000015">
    <property type="protein sequence ID" value="TCV96990.1"/>
    <property type="molecule type" value="Genomic_DNA"/>
</dbReference>
<accession>A0A4R3YWL6</accession>
<gene>
    <name evidence="2" type="ORF">EDD60_11570</name>
</gene>
<keyword evidence="1" id="KW-0472">Membrane</keyword>
<dbReference type="PANTHER" id="PTHR36111">
    <property type="entry name" value="INNER MEMBRANE PROTEIN-RELATED"/>
    <property type="match status" value="1"/>
</dbReference>
<feature type="transmembrane region" description="Helical" evidence="1">
    <location>
        <begin position="102"/>
        <end position="124"/>
    </location>
</feature>
<dbReference type="Proteomes" id="UP000295515">
    <property type="component" value="Unassembled WGS sequence"/>
</dbReference>
<dbReference type="AlphaFoldDB" id="A0A4R3YWL6"/>
<dbReference type="PANTHER" id="PTHR36111:SF2">
    <property type="entry name" value="INNER MEMBRANE PROTEIN"/>
    <property type="match status" value="1"/>
</dbReference>
<comment type="caution">
    <text evidence="2">The sequence shown here is derived from an EMBL/GenBank/DDBJ whole genome shotgun (WGS) entry which is preliminary data.</text>
</comment>
<dbReference type="RefSeq" id="WP_066450973.1">
    <property type="nucleotide sequence ID" value="NZ_JANKBF010000014.1"/>
</dbReference>
<evidence type="ECO:0000313" key="2">
    <source>
        <dbReference type="EMBL" id="TCV96990.1"/>
    </source>
</evidence>
<keyword evidence="1" id="KW-0812">Transmembrane</keyword>
<sequence>MLGTLVNTISVLVGSTIGMIVNKGIPQRIADQMMRALGLCSIFIGIQGAFKGENTLIMIISMVIGVVIGEGIDIDKHVTNGVNYLEKKFVKKQTGKHTISEGLITSSLLFCVGSMTIVGCLNAGMLNDYTMLYTKSTLDFCSSMIFASTLGVGVMLSAVVILIYQGGLTLLAMFAAPLLTTAVINEMTCVGSLVIIATGLNLLGVTKIKLMNYIPAMFLPIILCLFM</sequence>
<dbReference type="InterPro" id="IPR007563">
    <property type="entry name" value="DUF554"/>
</dbReference>
<evidence type="ECO:0000313" key="3">
    <source>
        <dbReference type="Proteomes" id="UP000295515"/>
    </source>
</evidence>
<reference evidence="2 3" key="1">
    <citation type="submission" date="2019-03" db="EMBL/GenBank/DDBJ databases">
        <title>Genomic Encyclopedia of Type Strains, Phase IV (KMG-IV): sequencing the most valuable type-strain genomes for metagenomic binning, comparative biology and taxonomic classification.</title>
        <authorList>
            <person name="Goeker M."/>
        </authorList>
    </citation>
    <scope>NUCLEOTIDE SEQUENCE [LARGE SCALE GENOMIC DNA]</scope>
    <source>
        <strain evidence="2 3">DSM 29487</strain>
    </source>
</reference>
<evidence type="ECO:0008006" key="4">
    <source>
        <dbReference type="Google" id="ProtNLM"/>
    </source>
</evidence>
<keyword evidence="1" id="KW-1133">Transmembrane helix</keyword>
<dbReference type="Pfam" id="PF04474">
    <property type="entry name" value="DUF554"/>
    <property type="match status" value="1"/>
</dbReference>
<feature type="transmembrane region" description="Helical" evidence="1">
    <location>
        <begin position="171"/>
        <end position="198"/>
    </location>
</feature>
<organism evidence="2 3">
    <name type="scientific">Longibaculum muris</name>
    <dbReference type="NCBI Taxonomy" id="1796628"/>
    <lineage>
        <taxon>Bacteria</taxon>
        <taxon>Bacillati</taxon>
        <taxon>Bacillota</taxon>
        <taxon>Erysipelotrichia</taxon>
        <taxon>Erysipelotrichales</taxon>
        <taxon>Coprobacillaceae</taxon>
        <taxon>Longibaculum</taxon>
    </lineage>
</organism>